<dbReference type="EMBL" id="JALLBG020000215">
    <property type="protein sequence ID" value="KAL3758989.1"/>
    <property type="molecule type" value="Genomic_DNA"/>
</dbReference>
<feature type="region of interest" description="Disordered" evidence="1">
    <location>
        <begin position="312"/>
        <end position="339"/>
    </location>
</feature>
<feature type="compositionally biased region" description="Low complexity" evidence="1">
    <location>
        <begin position="162"/>
        <end position="177"/>
    </location>
</feature>
<sequence length="339" mass="35393">MRSSSSSSAAAAAAASILLISSSGPLSPSLLIPGAQALGSAFSCGASLREARSCTTLCSTTDDGGGSSECPSGQKCYAGIECEPSKSMDWILDWQERLERRVVEGGDSHHIPSSSSSSSGASTAAAASAIIRTHPQQQQQQSSFVCGMTYSDVEARCKRATSSSSASSSLPSSSSSSVGEDYHGVHYCPTGSSTECPSSMECYYATVSCSLPSQQQQLGVEQGADLELLPGLPPLVSPSSNILSRLDVDSLTFALSKNNDTSVMAASNANITEEVNEEKEEEEDIQVHWKFGSSSSSWGAFFRESLSSLMASSSSTSSSSSVVSSSHSSLRYSSRHDWN</sequence>
<feature type="region of interest" description="Disordered" evidence="1">
    <location>
        <begin position="105"/>
        <end position="136"/>
    </location>
</feature>
<evidence type="ECO:0000313" key="2">
    <source>
        <dbReference type="EMBL" id="KAL3758989.1"/>
    </source>
</evidence>
<evidence type="ECO:0000256" key="1">
    <source>
        <dbReference type="SAM" id="MobiDB-lite"/>
    </source>
</evidence>
<dbReference type="AlphaFoldDB" id="A0ABD3M4S7"/>
<comment type="caution">
    <text evidence="2">The sequence shown here is derived from an EMBL/GenBank/DDBJ whole genome shotgun (WGS) entry which is preliminary data.</text>
</comment>
<evidence type="ECO:0000313" key="3">
    <source>
        <dbReference type="Proteomes" id="UP001530293"/>
    </source>
</evidence>
<name>A0ABD3M4S7_9STRA</name>
<feature type="compositionally biased region" description="Low complexity" evidence="1">
    <location>
        <begin position="113"/>
        <end position="129"/>
    </location>
</feature>
<reference evidence="2 3" key="1">
    <citation type="submission" date="2024-10" db="EMBL/GenBank/DDBJ databases">
        <title>Updated reference genomes for cyclostephanoid diatoms.</title>
        <authorList>
            <person name="Roberts W.R."/>
            <person name="Alverson A.J."/>
        </authorList>
    </citation>
    <scope>NUCLEOTIDE SEQUENCE [LARGE SCALE GENOMIC DNA]</scope>
    <source>
        <strain evidence="2 3">AJA232-27</strain>
    </source>
</reference>
<feature type="region of interest" description="Disordered" evidence="1">
    <location>
        <begin position="161"/>
        <end position="180"/>
    </location>
</feature>
<proteinExistence type="predicted"/>
<keyword evidence="3" id="KW-1185">Reference proteome</keyword>
<gene>
    <name evidence="2" type="ORF">ACHAWU_003060</name>
</gene>
<protein>
    <submittedName>
        <fullName evidence="2">Uncharacterized protein</fullName>
    </submittedName>
</protein>
<organism evidence="2 3">
    <name type="scientific">Discostella pseudostelligera</name>
    <dbReference type="NCBI Taxonomy" id="259834"/>
    <lineage>
        <taxon>Eukaryota</taxon>
        <taxon>Sar</taxon>
        <taxon>Stramenopiles</taxon>
        <taxon>Ochrophyta</taxon>
        <taxon>Bacillariophyta</taxon>
        <taxon>Coscinodiscophyceae</taxon>
        <taxon>Thalassiosirophycidae</taxon>
        <taxon>Stephanodiscales</taxon>
        <taxon>Stephanodiscaceae</taxon>
        <taxon>Discostella</taxon>
    </lineage>
</organism>
<dbReference type="Proteomes" id="UP001530293">
    <property type="component" value="Unassembled WGS sequence"/>
</dbReference>
<feature type="compositionally biased region" description="Low complexity" evidence="1">
    <location>
        <begin position="312"/>
        <end position="332"/>
    </location>
</feature>
<accession>A0ABD3M4S7</accession>